<proteinExistence type="predicted"/>
<protein>
    <submittedName>
        <fullName evidence="1">Uncharacterized protein</fullName>
    </submittedName>
</protein>
<dbReference type="Proteomes" id="UP000752012">
    <property type="component" value="Unassembled WGS sequence"/>
</dbReference>
<evidence type="ECO:0000313" key="1">
    <source>
        <dbReference type="EMBL" id="NJP37438.1"/>
    </source>
</evidence>
<gene>
    <name evidence="1" type="ORF">HCN83_07535</name>
</gene>
<name>A0A969PQA8_9BACI</name>
<dbReference type="EMBL" id="JAATHJ010000008">
    <property type="protein sequence ID" value="NJP37438.1"/>
    <property type="molecule type" value="Genomic_DNA"/>
</dbReference>
<accession>A0A969PQA8</accession>
<comment type="caution">
    <text evidence="1">The sequence shown here is derived from an EMBL/GenBank/DDBJ whole genome shotgun (WGS) entry which is preliminary data.</text>
</comment>
<dbReference type="RefSeq" id="WP_168005990.1">
    <property type="nucleotide sequence ID" value="NZ_JAATHJ010000008.1"/>
</dbReference>
<organism evidence="1 2">
    <name type="scientific">Alkalicoccus luteus</name>
    <dbReference type="NCBI Taxonomy" id="1237094"/>
    <lineage>
        <taxon>Bacteria</taxon>
        <taxon>Bacillati</taxon>
        <taxon>Bacillota</taxon>
        <taxon>Bacilli</taxon>
        <taxon>Bacillales</taxon>
        <taxon>Bacillaceae</taxon>
        <taxon>Alkalicoccus</taxon>
    </lineage>
</organism>
<reference evidence="1 2" key="1">
    <citation type="submission" date="2020-03" db="EMBL/GenBank/DDBJ databases">
        <title>Assessment of the enzymatic potential of alkaline-tolerant lipase obtained from Bacillus luteus H11 (technogenic soil) for the bioremediation of saline soils contaminated with petroleum substances.</title>
        <authorList>
            <person name="Kalwasinska A."/>
        </authorList>
    </citation>
    <scope>NUCLEOTIDE SEQUENCE [LARGE SCALE GENOMIC DNA]</scope>
    <source>
        <strain evidence="1 2">H11</strain>
    </source>
</reference>
<sequence>MQWEWTVTTNDNNEHFAVGFLLTEPCAHQAIALVHSGGKIIATTMTDDFGYFHVKLPTKPEDIHPILHSPHSAVI</sequence>
<evidence type="ECO:0000313" key="2">
    <source>
        <dbReference type="Proteomes" id="UP000752012"/>
    </source>
</evidence>
<dbReference type="AlphaFoldDB" id="A0A969PQA8"/>
<keyword evidence="2" id="KW-1185">Reference proteome</keyword>